<name>A0ABS0T8I9_9STAP</name>
<organism evidence="2 3">
    <name type="scientific">Staphylococcus canis</name>
    <dbReference type="NCBI Taxonomy" id="2724942"/>
    <lineage>
        <taxon>Bacteria</taxon>
        <taxon>Bacillati</taxon>
        <taxon>Bacillota</taxon>
        <taxon>Bacilli</taxon>
        <taxon>Bacillales</taxon>
        <taxon>Staphylococcaceae</taxon>
        <taxon>Staphylococcus</taxon>
    </lineage>
</organism>
<dbReference type="RefSeq" id="WP_198617847.1">
    <property type="nucleotide sequence ID" value="NZ_JABANU010000011.1"/>
</dbReference>
<evidence type="ECO:0000313" key="3">
    <source>
        <dbReference type="Proteomes" id="UP000751852"/>
    </source>
</evidence>
<keyword evidence="1" id="KW-0472">Membrane</keyword>
<protein>
    <submittedName>
        <fullName evidence="2">ABC transporter permease subunit</fullName>
    </submittedName>
</protein>
<dbReference type="EMBL" id="JABANU010000011">
    <property type="protein sequence ID" value="MBI5975069.1"/>
    <property type="molecule type" value="Genomic_DNA"/>
</dbReference>
<feature type="transmembrane region" description="Helical" evidence="1">
    <location>
        <begin position="51"/>
        <end position="76"/>
    </location>
</feature>
<comment type="caution">
    <text evidence="2">The sequence shown here is derived from an EMBL/GenBank/DDBJ whole genome shotgun (WGS) entry which is preliminary data.</text>
</comment>
<feature type="transmembrane region" description="Helical" evidence="1">
    <location>
        <begin position="215"/>
        <end position="237"/>
    </location>
</feature>
<gene>
    <name evidence="2" type="ORF">HHH54_05575</name>
</gene>
<accession>A0ABS0T8I9</accession>
<keyword evidence="3" id="KW-1185">Reference proteome</keyword>
<feature type="transmembrane region" description="Helical" evidence="1">
    <location>
        <begin position="103"/>
        <end position="127"/>
    </location>
</feature>
<feature type="transmembrane region" description="Helical" evidence="1">
    <location>
        <begin position="167"/>
        <end position="183"/>
    </location>
</feature>
<evidence type="ECO:0000313" key="2">
    <source>
        <dbReference type="EMBL" id="MBI5975069.1"/>
    </source>
</evidence>
<reference evidence="2 3" key="1">
    <citation type="submission" date="2020-04" db="EMBL/GenBank/DDBJ databases">
        <title>Staphylococcus species from domestic dog.</title>
        <authorList>
            <person name="Paterson G.K."/>
        </authorList>
    </citation>
    <scope>NUCLEOTIDE SEQUENCE [LARGE SCALE GENOMIC DNA]</scope>
    <source>
        <strain evidence="2 3">H16/1A</strain>
    </source>
</reference>
<feature type="transmembrane region" description="Helical" evidence="1">
    <location>
        <begin position="139"/>
        <end position="160"/>
    </location>
</feature>
<keyword evidence="1" id="KW-0812">Transmembrane</keyword>
<proteinExistence type="predicted"/>
<dbReference type="Pfam" id="PF12730">
    <property type="entry name" value="ABC2_membrane_4"/>
    <property type="match status" value="1"/>
</dbReference>
<dbReference type="Proteomes" id="UP000751852">
    <property type="component" value="Unassembled WGS sequence"/>
</dbReference>
<evidence type="ECO:0000256" key="1">
    <source>
        <dbReference type="SAM" id="Phobius"/>
    </source>
</evidence>
<feature type="transmembrane region" description="Helical" evidence="1">
    <location>
        <begin position="16"/>
        <end position="39"/>
    </location>
</feature>
<sequence>MKQIIQAEMYKLSTKWLLISMIVVAIVSEVIACGLYFYNMHFSGVEVSANIYLGYAIAFYTPTLLVFIGILTAQLVSVEYENNMWSVLLVSERDRVQLFNAKFLVLTILTVLCTLVFAIIHLIASLLVTQSIPNLFEHIYIICAFIIGILGMVTIQFALAFIIENKVYIIGIGIVFAVLNLMMTSDAMPFKITEHITNVKQLIEYKEVLIFNITFWVYAIYSMIICLVVYGLARFYFKRKDL</sequence>
<keyword evidence="1" id="KW-1133">Transmembrane helix</keyword>